<feature type="transmembrane region" description="Helical" evidence="1">
    <location>
        <begin position="69"/>
        <end position="90"/>
    </location>
</feature>
<keyword evidence="1" id="KW-0472">Membrane</keyword>
<feature type="transmembrane region" description="Helical" evidence="1">
    <location>
        <begin position="31"/>
        <end position="49"/>
    </location>
</feature>
<keyword evidence="1" id="KW-1133">Transmembrane helix</keyword>
<accession>A0ABX8H2S7</accession>
<protein>
    <recommendedName>
        <fullName evidence="4">CvpA family protein</fullName>
    </recommendedName>
</protein>
<sequence>MSDFLTTLLIMIGVGLLFLVPSAFIGGKVMLTIVTLLLTGISSYLLLYGKALGKSFANSTTPTSIDLEIIILFLSFAALYTFIAYGSFCLRQVTYGIDGYKIQLLFWFVILIGYPTYLFVSAAVNLYNVQKKNYTTDIIIVHAIDFPILIDRIKFFDSKSNKASSVSYRFHENDRKMKQVEGFSADNEQMRYQRYYTQLSPTLIPIGFDSFELSWYSISESRFYKDIFPIDQKKLKIDENYDGYLTISDLLINILPDGNVDVLKKEYTNYTHLGAYFDVAFTPVDGQSIDTIWKKHSQVDEQSINYSNLNIDFERLKAGTVRNLSPEEILSFRSVYAYGVEIELLQKEETISEFKDITVVDFYLNQYSRSSKFLKKISTTPLPSLIRVKHIDNKDQYHWITIMFDKKELLKQFESFSKTHKNDVSFKIVINPSTLKKSTVWLQSNDDKIALDNWSIIKR</sequence>
<reference evidence="2 3" key="1">
    <citation type="submission" date="2021-05" db="EMBL/GenBank/DDBJ databases">
        <title>Comparative genomic studies on the polysaccharide-degrading batcterial strains of the Flammeovirga genus.</title>
        <authorList>
            <person name="Zewei F."/>
            <person name="Zheng Z."/>
            <person name="Yu L."/>
            <person name="Ruyue G."/>
            <person name="Yanhong M."/>
            <person name="Yuanyuan C."/>
            <person name="Jingyan G."/>
            <person name="Wenjun H."/>
        </authorList>
    </citation>
    <scope>NUCLEOTIDE SEQUENCE [LARGE SCALE GENOMIC DNA]</scope>
    <source>
        <strain evidence="2 3">YS10</strain>
    </source>
</reference>
<organism evidence="2 3">
    <name type="scientific">Flammeovirga kamogawensis</name>
    <dbReference type="NCBI Taxonomy" id="373891"/>
    <lineage>
        <taxon>Bacteria</taxon>
        <taxon>Pseudomonadati</taxon>
        <taxon>Bacteroidota</taxon>
        <taxon>Cytophagia</taxon>
        <taxon>Cytophagales</taxon>
        <taxon>Flammeovirgaceae</taxon>
        <taxon>Flammeovirga</taxon>
    </lineage>
</organism>
<proteinExistence type="predicted"/>
<evidence type="ECO:0000313" key="2">
    <source>
        <dbReference type="EMBL" id="QWG09455.1"/>
    </source>
</evidence>
<dbReference type="EMBL" id="CP076129">
    <property type="protein sequence ID" value="QWG09455.1"/>
    <property type="molecule type" value="Genomic_DNA"/>
</dbReference>
<keyword evidence="1" id="KW-0812">Transmembrane</keyword>
<gene>
    <name evidence="2" type="ORF">KM029_22880</name>
</gene>
<keyword evidence="3" id="KW-1185">Reference proteome</keyword>
<feature type="transmembrane region" description="Helical" evidence="1">
    <location>
        <begin position="6"/>
        <end position="24"/>
    </location>
</feature>
<evidence type="ECO:0008006" key="4">
    <source>
        <dbReference type="Google" id="ProtNLM"/>
    </source>
</evidence>
<evidence type="ECO:0000313" key="3">
    <source>
        <dbReference type="Proteomes" id="UP000682802"/>
    </source>
</evidence>
<evidence type="ECO:0000256" key="1">
    <source>
        <dbReference type="SAM" id="Phobius"/>
    </source>
</evidence>
<dbReference type="Proteomes" id="UP000682802">
    <property type="component" value="Chromosome 2"/>
</dbReference>
<feature type="transmembrane region" description="Helical" evidence="1">
    <location>
        <begin position="102"/>
        <end position="127"/>
    </location>
</feature>
<name>A0ABX8H2S7_9BACT</name>
<dbReference type="RefSeq" id="WP_144076127.1">
    <property type="nucleotide sequence ID" value="NZ_CP076129.1"/>
</dbReference>